<dbReference type="OrthoDB" id="4463796at2"/>
<protein>
    <submittedName>
        <fullName evidence="1">Uncharacterized protein</fullName>
    </submittedName>
</protein>
<organism evidence="1 2">
    <name type="scientific">Pseudonocardia oroxyli</name>
    <dbReference type="NCBI Taxonomy" id="366584"/>
    <lineage>
        <taxon>Bacteria</taxon>
        <taxon>Bacillati</taxon>
        <taxon>Actinomycetota</taxon>
        <taxon>Actinomycetes</taxon>
        <taxon>Pseudonocardiales</taxon>
        <taxon>Pseudonocardiaceae</taxon>
        <taxon>Pseudonocardia</taxon>
    </lineage>
</organism>
<dbReference type="EMBL" id="FNBE01000007">
    <property type="protein sequence ID" value="SDF89451.1"/>
    <property type="molecule type" value="Genomic_DNA"/>
</dbReference>
<dbReference type="STRING" id="366584.SAMN05216377_107227"/>
<keyword evidence="2" id="KW-1185">Reference proteome</keyword>
<name>A0A1G7PT97_PSEOR</name>
<dbReference type="RefSeq" id="WP_143030030.1">
    <property type="nucleotide sequence ID" value="NZ_FNBE01000007.1"/>
</dbReference>
<evidence type="ECO:0000313" key="1">
    <source>
        <dbReference type="EMBL" id="SDF89451.1"/>
    </source>
</evidence>
<sequence length="130" mass="13072">MSPTSSGLRPPVRGKWCQSTTFHARPLVVLVALVTAGCSQVAAVAPVGGTREALVRFAGNDVLVVQGVSILAAPVCTSDAGAVTCAGTTTDGTAITVSAPPDGPMTVRVGDRVLYDGPVQTVIDEAGRPS</sequence>
<gene>
    <name evidence="1" type="ORF">SAMN05216377_107227</name>
</gene>
<dbReference type="AlphaFoldDB" id="A0A1G7PT97"/>
<reference evidence="1 2" key="1">
    <citation type="submission" date="2016-10" db="EMBL/GenBank/DDBJ databases">
        <authorList>
            <person name="de Groot N.N."/>
        </authorList>
    </citation>
    <scope>NUCLEOTIDE SEQUENCE [LARGE SCALE GENOMIC DNA]</scope>
    <source>
        <strain evidence="1 2">CGMCC 4.3143</strain>
    </source>
</reference>
<evidence type="ECO:0000313" key="2">
    <source>
        <dbReference type="Proteomes" id="UP000198967"/>
    </source>
</evidence>
<dbReference type="Proteomes" id="UP000198967">
    <property type="component" value="Unassembled WGS sequence"/>
</dbReference>
<proteinExistence type="predicted"/>
<accession>A0A1G7PT97</accession>